<dbReference type="InterPro" id="IPR035434">
    <property type="entry name" value="GCL_bact_plant"/>
</dbReference>
<dbReference type="GO" id="GO:0006750">
    <property type="term" value="P:glutathione biosynthetic process"/>
    <property type="evidence" value="ECO:0007669"/>
    <property type="project" value="UniProtKB-UniRule"/>
</dbReference>
<dbReference type="Proteomes" id="UP000033567">
    <property type="component" value="Unassembled WGS sequence"/>
</dbReference>
<keyword evidence="1 5" id="KW-0436">Ligase</keyword>
<keyword evidence="2 5" id="KW-0547">Nucleotide-binding</keyword>
<evidence type="ECO:0000313" key="7">
    <source>
        <dbReference type="Proteomes" id="UP000033567"/>
    </source>
</evidence>
<proteinExistence type="inferred from homology"/>
<gene>
    <name evidence="6" type="ORF">JF70_04590</name>
</gene>
<dbReference type="GO" id="GO:0004357">
    <property type="term" value="F:glutamate-cysteine ligase activity"/>
    <property type="evidence" value="ECO:0007669"/>
    <property type="project" value="UniProtKB-UniRule"/>
</dbReference>
<dbReference type="GO" id="GO:0005524">
    <property type="term" value="F:ATP binding"/>
    <property type="evidence" value="ECO:0007669"/>
    <property type="project" value="UniProtKB-UniRule"/>
</dbReference>
<evidence type="ECO:0000256" key="1">
    <source>
        <dbReference type="ARBA" id="ARBA00022598"/>
    </source>
</evidence>
<evidence type="ECO:0000256" key="5">
    <source>
        <dbReference type="PIRNR" id="PIRNR017901"/>
    </source>
</evidence>
<dbReference type="SUPFAM" id="SSF55931">
    <property type="entry name" value="Glutamine synthetase/guanido kinase"/>
    <property type="match status" value="1"/>
</dbReference>
<name>A0A0F4L232_9BIFI</name>
<evidence type="ECO:0000256" key="3">
    <source>
        <dbReference type="ARBA" id="ARBA00022840"/>
    </source>
</evidence>
<comment type="caution">
    <text evidence="6">The sequence shown here is derived from an EMBL/GenBank/DDBJ whole genome shotgun (WGS) entry which is preliminary data.</text>
</comment>
<keyword evidence="3 5" id="KW-0067">ATP-binding</keyword>
<dbReference type="AlphaFoldDB" id="A0A0F4L232"/>
<sequence length="434" mass="49083">MALARFYHDSMRKSVGAGYAHLLTVPNPRHVDSLVDYFTRGSKPRSKWRFGIEVEHLPVRNDGSDAPVPYEGERGIEALLSALEPSYDGDKEYREDGHLVGLSRPGCVVSLEPGSQVECSLGVVRDSREFEDLYRRFRAEVDPIAERLGFRLVEYGYRPAGSYADVDINPKERYAVMNTYLGRIGQCGPMMMRSTASTQISIDYQDEDDAIVKIRLGTAIGPILAYFFRNTPIFEGKPNRMPLRRQRIWDWLDTQRTGLIPGLFEDGFGWEDYAVDMLSTPLMVADVSHTPEVEGPQGQQVFIAWHENAGEIYPDRRLNDAEIAHILTTHFNDVRLKNYIELRHWDSLPMKRASRLLEVVGGIFYDPDRFAGLVGLLDGVSEEDVLQAKADLQVRGGQASPYGRSLDFWRQALGAEDTLDDLPGDPRHPDLFQS</sequence>
<comment type="function">
    <text evidence="5">Catalyzes the synthesis of gamma-glutamylcysteine (gamma-GC).</text>
</comment>
<dbReference type="Gene3D" id="3.30.590.20">
    <property type="match status" value="1"/>
</dbReference>
<comment type="catalytic activity">
    <reaction evidence="4 5">
        <text>L-cysteine + L-glutamate + ATP = gamma-L-glutamyl-L-cysteine + ADP + phosphate + H(+)</text>
        <dbReference type="Rhea" id="RHEA:13285"/>
        <dbReference type="ChEBI" id="CHEBI:15378"/>
        <dbReference type="ChEBI" id="CHEBI:29985"/>
        <dbReference type="ChEBI" id="CHEBI:30616"/>
        <dbReference type="ChEBI" id="CHEBI:35235"/>
        <dbReference type="ChEBI" id="CHEBI:43474"/>
        <dbReference type="ChEBI" id="CHEBI:58173"/>
        <dbReference type="ChEBI" id="CHEBI:456216"/>
        <dbReference type="EC" id="6.3.2.2"/>
    </reaction>
</comment>
<dbReference type="Pfam" id="PF04107">
    <property type="entry name" value="GCS2"/>
    <property type="match status" value="1"/>
</dbReference>
<dbReference type="EC" id="6.3.2.2" evidence="5"/>
<keyword evidence="7" id="KW-1185">Reference proteome</keyword>
<protein>
    <recommendedName>
        <fullName evidence="5">Glutamate--cysteine ligase</fullName>
        <ecNumber evidence="5">6.3.2.2</ecNumber>
    </recommendedName>
</protein>
<dbReference type="EMBL" id="JWMF01000004">
    <property type="protein sequence ID" value="KJY51646.1"/>
    <property type="molecule type" value="Genomic_DNA"/>
</dbReference>
<dbReference type="InterPro" id="IPR006336">
    <property type="entry name" value="GCS2"/>
</dbReference>
<dbReference type="PATRIC" id="fig|1684.5.peg.484"/>
<evidence type="ECO:0000256" key="2">
    <source>
        <dbReference type="ARBA" id="ARBA00022741"/>
    </source>
</evidence>
<dbReference type="PANTHER" id="PTHR34378">
    <property type="entry name" value="GLUTAMATE--CYSTEINE LIGASE, CHLOROPLASTIC"/>
    <property type="match status" value="1"/>
</dbReference>
<reference evidence="6 7" key="1">
    <citation type="submission" date="2014-12" db="EMBL/GenBank/DDBJ databases">
        <title>Comparative genomics of the lactic acid bacteria isolated from the honey bee gut.</title>
        <authorList>
            <person name="Ellegaard K.M."/>
            <person name="Tamarit D."/>
            <person name="Javelind E."/>
            <person name="Olofsson T."/>
            <person name="Andersson S.G."/>
            <person name="Vasquez A."/>
        </authorList>
    </citation>
    <scope>NUCLEOTIDE SEQUENCE [LARGE SCALE GENOMIC DNA]</scope>
    <source>
        <strain evidence="6 7">Bin7</strain>
    </source>
</reference>
<comment type="similarity">
    <text evidence="5">Belongs to the glutamate--cysteine ligase type 2 family. EgtA subfamily.</text>
</comment>
<evidence type="ECO:0000313" key="6">
    <source>
        <dbReference type="EMBL" id="KJY51646.1"/>
    </source>
</evidence>
<organism evidence="6 7">
    <name type="scientific">Bifidobacterium mellis</name>
    <dbReference type="NCBI Taxonomy" id="1293823"/>
    <lineage>
        <taxon>Bacteria</taxon>
        <taxon>Bacillati</taxon>
        <taxon>Actinomycetota</taxon>
        <taxon>Actinomycetes</taxon>
        <taxon>Bifidobacteriales</taxon>
        <taxon>Bifidobacteriaceae</taxon>
        <taxon>Bifidobacterium</taxon>
    </lineage>
</organism>
<dbReference type="InterPro" id="IPR014746">
    <property type="entry name" value="Gln_synth/guanido_kin_cat_dom"/>
</dbReference>
<accession>A0A0F4L232</accession>
<evidence type="ECO:0000256" key="4">
    <source>
        <dbReference type="ARBA" id="ARBA00048819"/>
    </source>
</evidence>
<dbReference type="PIRSF" id="PIRSF017901">
    <property type="entry name" value="GCL"/>
    <property type="match status" value="1"/>
</dbReference>
<dbReference type="PANTHER" id="PTHR34378:SF1">
    <property type="entry name" value="GLUTAMATE--CYSTEINE LIGASE, CHLOROPLASTIC"/>
    <property type="match status" value="1"/>
</dbReference>